<dbReference type="InterPro" id="IPR013183">
    <property type="entry name" value="Hsk3-like"/>
</dbReference>
<feature type="region of interest" description="Disordered" evidence="2">
    <location>
        <begin position="66"/>
        <end position="90"/>
    </location>
</feature>
<feature type="compositionally biased region" description="Basic and acidic residues" evidence="2">
    <location>
        <begin position="66"/>
        <end position="83"/>
    </location>
</feature>
<dbReference type="GO" id="GO:0008608">
    <property type="term" value="P:attachment of spindle microtubules to kinetochore"/>
    <property type="evidence" value="ECO:0007669"/>
    <property type="project" value="InterPro"/>
</dbReference>
<proteinExistence type="predicted"/>
<reference evidence="3" key="1">
    <citation type="journal article" date="2020" name="Fungal Divers.">
        <title>Resolving the Mortierellaceae phylogeny through synthesis of multi-gene phylogenetics and phylogenomics.</title>
        <authorList>
            <person name="Vandepol N."/>
            <person name="Liber J."/>
            <person name="Desiro A."/>
            <person name="Na H."/>
            <person name="Kennedy M."/>
            <person name="Barry K."/>
            <person name="Grigoriev I.V."/>
            <person name="Miller A.N."/>
            <person name="O'Donnell K."/>
            <person name="Stajich J.E."/>
            <person name="Bonito G."/>
        </authorList>
    </citation>
    <scope>NUCLEOTIDE SEQUENCE</scope>
    <source>
        <strain evidence="3">NVP1</strain>
    </source>
</reference>
<evidence type="ECO:0000256" key="2">
    <source>
        <dbReference type="SAM" id="MobiDB-lite"/>
    </source>
</evidence>
<keyword evidence="1" id="KW-0175">Coiled coil</keyword>
<feature type="coiled-coil region" evidence="1">
    <location>
        <begin position="13"/>
        <end position="40"/>
    </location>
</feature>
<dbReference type="Proteomes" id="UP000696485">
    <property type="component" value="Unassembled WGS sequence"/>
</dbReference>
<keyword evidence="4" id="KW-1185">Reference proteome</keyword>
<evidence type="ECO:0000313" key="3">
    <source>
        <dbReference type="EMBL" id="KAF9325730.1"/>
    </source>
</evidence>
<dbReference type="InterPro" id="IPR042332">
    <property type="entry name" value="Hsk3"/>
</dbReference>
<accession>A0A9P5SGR4</accession>
<evidence type="ECO:0000313" key="4">
    <source>
        <dbReference type="Proteomes" id="UP000696485"/>
    </source>
</evidence>
<organism evidence="3 4">
    <name type="scientific">Podila minutissima</name>
    <dbReference type="NCBI Taxonomy" id="64525"/>
    <lineage>
        <taxon>Eukaryota</taxon>
        <taxon>Fungi</taxon>
        <taxon>Fungi incertae sedis</taxon>
        <taxon>Mucoromycota</taxon>
        <taxon>Mortierellomycotina</taxon>
        <taxon>Mortierellomycetes</taxon>
        <taxon>Mortierellales</taxon>
        <taxon>Mortierellaceae</taxon>
        <taxon>Podila</taxon>
    </lineage>
</organism>
<protein>
    <submittedName>
        <fullName evidence="3">Uncharacterized protein</fullName>
    </submittedName>
</protein>
<comment type="caution">
    <text evidence="3">The sequence shown here is derived from an EMBL/GenBank/DDBJ whole genome shotgun (WGS) entry which is preliminary data.</text>
</comment>
<dbReference type="GO" id="GO:0051010">
    <property type="term" value="F:microtubule plus-end binding"/>
    <property type="evidence" value="ECO:0007669"/>
    <property type="project" value="TreeGrafter"/>
</dbReference>
<dbReference type="PANTHER" id="PTHR28289:SF1">
    <property type="entry name" value="DASH COMPLEX SUBUNIT HSK3"/>
    <property type="match status" value="1"/>
</dbReference>
<name>A0A9P5SGR4_9FUNG</name>
<dbReference type="PANTHER" id="PTHR28289">
    <property type="entry name" value="DASH COMPLEX SUBUNIT HSK3"/>
    <property type="match status" value="1"/>
</dbReference>
<dbReference type="GO" id="GO:0042729">
    <property type="term" value="C:DASH complex"/>
    <property type="evidence" value="ECO:0007669"/>
    <property type="project" value="TreeGrafter"/>
</dbReference>
<evidence type="ECO:0000256" key="1">
    <source>
        <dbReference type="SAM" id="Coils"/>
    </source>
</evidence>
<dbReference type="AlphaFoldDB" id="A0A9P5SGR4"/>
<dbReference type="EMBL" id="JAAAUY010000880">
    <property type="protein sequence ID" value="KAF9325730.1"/>
    <property type="molecule type" value="Genomic_DNA"/>
</dbReference>
<sequence length="90" mass="10099">MSSSANTSRGTQYTVLNASLEKLKKNLEVLEANVEQTMVQSEWAKQLAVIHSSLFMASSRVLKDEFIQHEEDPTPHHDDDRARNAPSDST</sequence>
<gene>
    <name evidence="3" type="ORF">BG006_010805</name>
</gene>
<dbReference type="Pfam" id="PF08227">
    <property type="entry name" value="DASH_Hsk3"/>
    <property type="match status" value="1"/>
</dbReference>